<evidence type="ECO:0000256" key="1">
    <source>
        <dbReference type="SAM" id="MobiDB-lite"/>
    </source>
</evidence>
<reference evidence="2 3" key="1">
    <citation type="submission" date="2016-12" db="EMBL/GenBank/DDBJ databases">
        <authorList>
            <person name="Song W.-J."/>
            <person name="Kurnit D.M."/>
        </authorList>
    </citation>
    <scope>NUCLEOTIDE SEQUENCE [LARGE SCALE GENOMIC DNA]</scope>
    <source>
        <strain evidence="2 3">DSM 19599</strain>
    </source>
</reference>
<proteinExistence type="predicted"/>
<dbReference type="AlphaFoldDB" id="A0A1M7ZPW6"/>
<name>A0A1M7ZPW6_9HYPH</name>
<evidence type="ECO:0000313" key="2">
    <source>
        <dbReference type="EMBL" id="SHO66911.1"/>
    </source>
</evidence>
<accession>A0A1M7ZPW6</accession>
<keyword evidence="3" id="KW-1185">Reference proteome</keyword>
<feature type="region of interest" description="Disordered" evidence="1">
    <location>
        <begin position="109"/>
        <end position="128"/>
    </location>
</feature>
<dbReference type="EMBL" id="FRXO01000008">
    <property type="protein sequence ID" value="SHO66911.1"/>
    <property type="molecule type" value="Genomic_DNA"/>
</dbReference>
<sequence>MRANLRVGSRLHDLPVLRRRRRLGRSPIIDVGEVWTHVKLHRRSDTTCLDTRYENRRRAALSQIKIGAAHGAPPRCLIPDFVGAVFSQERKDALWARFSMGAPRRQRLSVERKGARRSKPKPVDIWGGVDFDAGGGETTAPISPGDQPAGPGHAVAAPHNAIVPRRILVEREPALPAAHGKASGSGKRREEPARDDCREAAEIVVEPITIASTPPAQVSPPANVDTGEVRVDAPRSGKLRRREFSPGERW</sequence>
<protein>
    <submittedName>
        <fullName evidence="2">Uncharacterized protein</fullName>
    </submittedName>
</protein>
<feature type="compositionally biased region" description="Basic and acidic residues" evidence="1">
    <location>
        <begin position="187"/>
        <end position="201"/>
    </location>
</feature>
<gene>
    <name evidence="2" type="ORF">SAMN02745172_03573</name>
</gene>
<evidence type="ECO:0000313" key="3">
    <source>
        <dbReference type="Proteomes" id="UP000186406"/>
    </source>
</evidence>
<organism evidence="2 3">
    <name type="scientific">Pseudoxanthobacter soli DSM 19599</name>
    <dbReference type="NCBI Taxonomy" id="1123029"/>
    <lineage>
        <taxon>Bacteria</taxon>
        <taxon>Pseudomonadati</taxon>
        <taxon>Pseudomonadota</taxon>
        <taxon>Alphaproteobacteria</taxon>
        <taxon>Hyphomicrobiales</taxon>
        <taxon>Segnochrobactraceae</taxon>
        <taxon>Pseudoxanthobacter</taxon>
    </lineage>
</organism>
<dbReference type="Proteomes" id="UP000186406">
    <property type="component" value="Unassembled WGS sequence"/>
</dbReference>
<feature type="region of interest" description="Disordered" evidence="1">
    <location>
        <begin position="175"/>
        <end position="250"/>
    </location>
</feature>